<dbReference type="RefSeq" id="WP_035461872.1">
    <property type="nucleotide sequence ID" value="NZ_JBHLZN010000004.1"/>
</dbReference>
<dbReference type="InterPro" id="IPR013736">
    <property type="entry name" value="Xaa-Pro_dipept_C"/>
</dbReference>
<dbReference type="InterPro" id="IPR000383">
    <property type="entry name" value="Xaa-Pro-like_dom"/>
</dbReference>
<dbReference type="InterPro" id="IPR008979">
    <property type="entry name" value="Galactose-bd-like_sf"/>
</dbReference>
<dbReference type="NCBIfam" id="TIGR00976">
    <property type="entry name" value="CocE_NonD"/>
    <property type="match status" value="1"/>
</dbReference>
<dbReference type="InterPro" id="IPR050585">
    <property type="entry name" value="Xaa-Pro_dipeptidyl-ppase/CocE"/>
</dbReference>
<dbReference type="PANTHER" id="PTHR43056">
    <property type="entry name" value="PEPTIDASE S9 PROLYL OLIGOPEPTIDASE"/>
    <property type="match status" value="1"/>
</dbReference>
<sequence length="621" mass="70424">MHTQDATAPQQDIQILRSIMVPMRDGIRLATDIYLPGSSHQQPWPVILERTPYGKQAISQREYSRAQPTPLTREQLAKRFAAAGFAVVMQDCRGRYESEGEFSKYINEAEDGYDTLEWITQQPWCNGKIGMTGMSYAAHTQLAAACLNPPGLACMFMDSGGFANAYQAGIRQGGAFELKQVTWAYRHALASPEAQNDPVLHQALAQEDLRAWFSRLPWKPGHSPLRWHPQYEQYLFKQWQSINFDEQWQRLGLWAEGYYQQCADVPTFMLCSWYDPYAGTIPANFIGLSQHHRGPYYMAMGPWIHGSRSEQHAGEVDFGHNAVLDGQLAEDYFQLRLNWFRRWLFDEQPAWSPQTPKVQYFRMGGGPAQLNDKGHLQHGGEWLQSQQWPPEQLSPLQFYLSSQGNLSHHPEPQASLRQFRFDPSHPVPAIGGAITSGAPLMEGGAFNQVEREGLYGCTPPYLPLSSRADVLIFETEPLQRDLEVTGPVEVQLWISSDCPDTDFTAKLVDVYPSSSNLPQGYAMNLCDGIMRARFHSSWQQPSLLEPGKCYPLTLQLMPTSNLFKSGHRLRLEISSSKFPHFDVNPNTGENPVQASHWRVALNRVHLGGHTPSRLQLWGRYC</sequence>
<dbReference type="Pfam" id="PF08530">
    <property type="entry name" value="PepX_C"/>
    <property type="match status" value="1"/>
</dbReference>
<organism evidence="3 4">
    <name type="scientific">Balneatrix alpica</name>
    <dbReference type="NCBI Taxonomy" id="75684"/>
    <lineage>
        <taxon>Bacteria</taxon>
        <taxon>Pseudomonadati</taxon>
        <taxon>Pseudomonadota</taxon>
        <taxon>Gammaproteobacteria</taxon>
        <taxon>Oceanospirillales</taxon>
        <taxon>Balneatrichaceae</taxon>
        <taxon>Balneatrix</taxon>
    </lineage>
</organism>
<dbReference type="PANTHER" id="PTHR43056:SF10">
    <property type="entry name" value="COCE_NOND FAMILY, PUTATIVE (AFU_ORTHOLOGUE AFUA_7G00600)-RELATED"/>
    <property type="match status" value="1"/>
</dbReference>
<proteinExistence type="predicted"/>
<reference evidence="3 4" key="1">
    <citation type="submission" date="2024-09" db="EMBL/GenBank/DDBJ databases">
        <authorList>
            <person name="Sun Q."/>
            <person name="Mori K."/>
        </authorList>
    </citation>
    <scope>NUCLEOTIDE SEQUENCE [LARGE SCALE GENOMIC DNA]</scope>
    <source>
        <strain evidence="3 4">ATCC 51285</strain>
    </source>
</reference>
<dbReference type="Proteomes" id="UP001589628">
    <property type="component" value="Unassembled WGS sequence"/>
</dbReference>
<evidence type="ECO:0000256" key="1">
    <source>
        <dbReference type="ARBA" id="ARBA00022801"/>
    </source>
</evidence>
<comment type="caution">
    <text evidence="3">The sequence shown here is derived from an EMBL/GenBank/DDBJ whole genome shotgun (WGS) entry which is preliminary data.</text>
</comment>
<dbReference type="SMART" id="SM00939">
    <property type="entry name" value="PepX_C"/>
    <property type="match status" value="1"/>
</dbReference>
<dbReference type="GO" id="GO:0016787">
    <property type="term" value="F:hydrolase activity"/>
    <property type="evidence" value="ECO:0007669"/>
    <property type="project" value="UniProtKB-KW"/>
</dbReference>
<keyword evidence="1 3" id="KW-0378">Hydrolase</keyword>
<dbReference type="Gene3D" id="1.10.3020.10">
    <property type="entry name" value="alpha-amino acid ester hydrolase ( Helical cap domain)"/>
    <property type="match status" value="1"/>
</dbReference>
<dbReference type="InterPro" id="IPR029058">
    <property type="entry name" value="AB_hydrolase_fold"/>
</dbReference>
<protein>
    <submittedName>
        <fullName evidence="3">CocE/NonD family hydrolase</fullName>
    </submittedName>
</protein>
<evidence type="ECO:0000313" key="4">
    <source>
        <dbReference type="Proteomes" id="UP001589628"/>
    </source>
</evidence>
<dbReference type="Gene3D" id="3.40.50.1820">
    <property type="entry name" value="alpha/beta hydrolase"/>
    <property type="match status" value="1"/>
</dbReference>
<dbReference type="SUPFAM" id="SSF53474">
    <property type="entry name" value="alpha/beta-Hydrolases"/>
    <property type="match status" value="1"/>
</dbReference>
<dbReference type="Pfam" id="PF02129">
    <property type="entry name" value="Peptidase_S15"/>
    <property type="match status" value="1"/>
</dbReference>
<name>A0ABV5ZD34_9GAMM</name>
<evidence type="ECO:0000313" key="3">
    <source>
        <dbReference type="EMBL" id="MFB9887192.1"/>
    </source>
</evidence>
<gene>
    <name evidence="3" type="ORF">ACFFLH_12300</name>
</gene>
<keyword evidence="4" id="KW-1185">Reference proteome</keyword>
<feature type="domain" description="Xaa-Pro dipeptidyl-peptidase C-terminal" evidence="2">
    <location>
        <begin position="337"/>
        <end position="615"/>
    </location>
</feature>
<evidence type="ECO:0000259" key="2">
    <source>
        <dbReference type="SMART" id="SM00939"/>
    </source>
</evidence>
<dbReference type="InterPro" id="IPR005674">
    <property type="entry name" value="CocE/Ser_esterase"/>
</dbReference>
<dbReference type="SUPFAM" id="SSF49785">
    <property type="entry name" value="Galactose-binding domain-like"/>
    <property type="match status" value="1"/>
</dbReference>
<dbReference type="EMBL" id="JBHLZN010000004">
    <property type="protein sequence ID" value="MFB9887192.1"/>
    <property type="molecule type" value="Genomic_DNA"/>
</dbReference>
<accession>A0ABV5ZD34</accession>
<dbReference type="Gene3D" id="2.60.120.260">
    <property type="entry name" value="Galactose-binding domain-like"/>
    <property type="match status" value="1"/>
</dbReference>